<dbReference type="PANTHER" id="PTHR35040">
    <property type="match status" value="1"/>
</dbReference>
<dbReference type="InterPro" id="IPR021986">
    <property type="entry name" value="Spherulin4"/>
</dbReference>
<dbReference type="Pfam" id="PF12138">
    <property type="entry name" value="Spherulin4"/>
    <property type="match status" value="1"/>
</dbReference>
<evidence type="ECO:0000313" key="1">
    <source>
        <dbReference type="EMBL" id="KAF2705056.1"/>
    </source>
</evidence>
<dbReference type="PANTHER" id="PTHR35040:SF7">
    <property type="entry name" value="FIBRONECTIN TYPE-III DOMAIN-CONTAINING PROTEIN-RELATED"/>
    <property type="match status" value="1"/>
</dbReference>
<evidence type="ECO:0008006" key="3">
    <source>
        <dbReference type="Google" id="ProtNLM"/>
    </source>
</evidence>
<keyword evidence="2" id="KW-1185">Reference proteome</keyword>
<dbReference type="OrthoDB" id="5342184at2759"/>
<dbReference type="EMBL" id="MU005780">
    <property type="protein sequence ID" value="KAF2705056.1"/>
    <property type="molecule type" value="Genomic_DNA"/>
</dbReference>
<proteinExistence type="predicted"/>
<protein>
    <recommendedName>
        <fullName evidence="3">Cell surface spherulin 4-like protein</fullName>
    </recommendedName>
</protein>
<evidence type="ECO:0000313" key="2">
    <source>
        <dbReference type="Proteomes" id="UP000799428"/>
    </source>
</evidence>
<reference evidence="1" key="1">
    <citation type="journal article" date="2020" name="Stud. Mycol.">
        <title>101 Dothideomycetes genomes: a test case for predicting lifestyles and emergence of pathogens.</title>
        <authorList>
            <person name="Haridas S."/>
            <person name="Albert R."/>
            <person name="Binder M."/>
            <person name="Bloem J."/>
            <person name="Labutti K."/>
            <person name="Salamov A."/>
            <person name="Andreopoulos B."/>
            <person name="Baker S."/>
            <person name="Barry K."/>
            <person name="Bills G."/>
            <person name="Bluhm B."/>
            <person name="Cannon C."/>
            <person name="Castanera R."/>
            <person name="Culley D."/>
            <person name="Daum C."/>
            <person name="Ezra D."/>
            <person name="Gonzalez J."/>
            <person name="Henrissat B."/>
            <person name="Kuo A."/>
            <person name="Liang C."/>
            <person name="Lipzen A."/>
            <person name="Lutzoni F."/>
            <person name="Magnuson J."/>
            <person name="Mondo S."/>
            <person name="Nolan M."/>
            <person name="Ohm R."/>
            <person name="Pangilinan J."/>
            <person name="Park H.-J."/>
            <person name="Ramirez L."/>
            <person name="Alfaro M."/>
            <person name="Sun H."/>
            <person name="Tritt A."/>
            <person name="Yoshinaga Y."/>
            <person name="Zwiers L.-H."/>
            <person name="Turgeon B."/>
            <person name="Goodwin S."/>
            <person name="Spatafora J."/>
            <person name="Crous P."/>
            <person name="Grigoriev I."/>
        </authorList>
    </citation>
    <scope>NUCLEOTIDE SEQUENCE</scope>
    <source>
        <strain evidence="1">CBS 279.74</strain>
    </source>
</reference>
<organism evidence="1 2">
    <name type="scientific">Pleomassaria siparia CBS 279.74</name>
    <dbReference type="NCBI Taxonomy" id="1314801"/>
    <lineage>
        <taxon>Eukaryota</taxon>
        <taxon>Fungi</taxon>
        <taxon>Dikarya</taxon>
        <taxon>Ascomycota</taxon>
        <taxon>Pezizomycotina</taxon>
        <taxon>Dothideomycetes</taxon>
        <taxon>Pleosporomycetidae</taxon>
        <taxon>Pleosporales</taxon>
        <taxon>Pleomassariaceae</taxon>
        <taxon>Pleomassaria</taxon>
    </lineage>
</organism>
<dbReference type="Proteomes" id="UP000799428">
    <property type="component" value="Unassembled WGS sequence"/>
</dbReference>
<dbReference type="AlphaFoldDB" id="A0A6G1JWR9"/>
<gene>
    <name evidence="1" type="ORF">K504DRAFT_449107</name>
</gene>
<name>A0A6G1JWR9_9PLEO</name>
<sequence length="257" mass="28956">MSILLPLYVYPTTGAWDPLYAAAKLHPDVEFTAVVNPCSGPCISLLPDPVYLNEIPKLKAFGNIRTLGYVATNYTEKGLSQVLAEIDSYANWPKTTNNTKMKVDGIFFDETPSVYEADRYQYLEVASQAVKNGSRFRDRFVVHNPGLIAPSVLNSTTALQNSYINLTDITVVFEEMFDKWLDAATFNALQTSKVKRSKLAIILHTLPDVSKKLLDFVVEQVEETADWLFLTDVKVKDEYYHSFSPMFEQLVESVDSS</sequence>
<accession>A0A6G1JWR9</accession>